<protein>
    <recommendedName>
        <fullName evidence="3">Tetracycline repressor TetR C-terminal domain-containing protein</fullName>
    </recommendedName>
</protein>
<dbReference type="Gene3D" id="1.10.357.10">
    <property type="entry name" value="Tetracycline Repressor, domain 2"/>
    <property type="match status" value="1"/>
</dbReference>
<dbReference type="AlphaFoldDB" id="A0AAU7JV85"/>
<name>A0AAU7JV85_9MICO</name>
<evidence type="ECO:0000313" key="2">
    <source>
        <dbReference type="EMBL" id="XBO43764.1"/>
    </source>
</evidence>
<organism evidence="2">
    <name type="scientific">Pedococcus sp. KACC 23699</name>
    <dbReference type="NCBI Taxonomy" id="3149228"/>
    <lineage>
        <taxon>Bacteria</taxon>
        <taxon>Bacillati</taxon>
        <taxon>Actinomycetota</taxon>
        <taxon>Actinomycetes</taxon>
        <taxon>Micrococcales</taxon>
        <taxon>Intrasporangiaceae</taxon>
        <taxon>Pedococcus</taxon>
    </lineage>
</organism>
<gene>
    <name evidence="2" type="ORF">ABEG17_00070</name>
</gene>
<reference evidence="2" key="1">
    <citation type="submission" date="2024-05" db="EMBL/GenBank/DDBJ databases">
        <authorList>
            <person name="Kim S."/>
            <person name="Heo J."/>
            <person name="Choi H."/>
            <person name="Choi Y."/>
            <person name="Kwon S.-W."/>
            <person name="Kim Y."/>
        </authorList>
    </citation>
    <scope>NUCLEOTIDE SEQUENCE</scope>
    <source>
        <strain evidence="2">KACC 23699</strain>
    </source>
</reference>
<feature type="compositionally biased region" description="Basic and acidic residues" evidence="1">
    <location>
        <begin position="12"/>
        <end position="21"/>
    </location>
</feature>
<evidence type="ECO:0000256" key="1">
    <source>
        <dbReference type="SAM" id="MobiDB-lite"/>
    </source>
</evidence>
<dbReference type="InterPro" id="IPR036271">
    <property type="entry name" value="Tet_transcr_reg_TetR-rel_C_sf"/>
</dbReference>
<evidence type="ECO:0008006" key="3">
    <source>
        <dbReference type="Google" id="ProtNLM"/>
    </source>
</evidence>
<proteinExistence type="predicted"/>
<sequence length="63" mass="6822">MGLRSGRVPGRAKSDHAREHQGPSPYPNLDAIITEVVDAGYDFADEFDVGLDLLLDGIGALRR</sequence>
<dbReference type="SUPFAM" id="SSF48498">
    <property type="entry name" value="Tetracyclin repressor-like, C-terminal domain"/>
    <property type="match status" value="1"/>
</dbReference>
<dbReference type="EMBL" id="CP157483">
    <property type="protein sequence ID" value="XBO43764.1"/>
    <property type="molecule type" value="Genomic_DNA"/>
</dbReference>
<dbReference type="RefSeq" id="WP_406831214.1">
    <property type="nucleotide sequence ID" value="NZ_CP157483.1"/>
</dbReference>
<feature type="region of interest" description="Disordered" evidence="1">
    <location>
        <begin position="1"/>
        <end position="28"/>
    </location>
</feature>
<accession>A0AAU7JV85</accession>